<organism evidence="2 3">
    <name type="scientific">Phrynosoma platyrhinos</name>
    <name type="common">Desert horned lizard</name>
    <dbReference type="NCBI Taxonomy" id="52577"/>
    <lineage>
        <taxon>Eukaryota</taxon>
        <taxon>Metazoa</taxon>
        <taxon>Chordata</taxon>
        <taxon>Craniata</taxon>
        <taxon>Vertebrata</taxon>
        <taxon>Euteleostomi</taxon>
        <taxon>Lepidosauria</taxon>
        <taxon>Squamata</taxon>
        <taxon>Bifurcata</taxon>
        <taxon>Unidentata</taxon>
        <taxon>Episquamata</taxon>
        <taxon>Toxicofera</taxon>
        <taxon>Iguania</taxon>
        <taxon>Phrynosomatidae</taxon>
        <taxon>Phrynosomatinae</taxon>
        <taxon>Phrynosoma</taxon>
    </lineage>
</organism>
<dbReference type="Proteomes" id="UP000826234">
    <property type="component" value="Unassembled WGS sequence"/>
</dbReference>
<feature type="transmembrane region" description="Helical" evidence="1">
    <location>
        <begin position="12"/>
        <end position="38"/>
    </location>
</feature>
<comment type="caution">
    <text evidence="2">The sequence shown here is derived from an EMBL/GenBank/DDBJ whole genome shotgun (WGS) entry which is preliminary data.</text>
</comment>
<name>A0ABQ7SII5_PHRPL</name>
<reference evidence="2 3" key="1">
    <citation type="journal article" date="2022" name="Gigascience">
        <title>A chromosome-level genome assembly and annotation of the desert horned lizard, Phrynosoma platyrhinos, provides insight into chromosomal rearrangements among reptiles.</title>
        <authorList>
            <person name="Koochekian N."/>
            <person name="Ascanio A."/>
            <person name="Farleigh K."/>
            <person name="Card D.C."/>
            <person name="Schield D.R."/>
            <person name="Castoe T.A."/>
            <person name="Jezkova T."/>
        </authorList>
    </citation>
    <scope>NUCLEOTIDE SEQUENCE [LARGE SCALE GENOMIC DNA]</scope>
    <source>
        <strain evidence="2">NK-2021</strain>
    </source>
</reference>
<keyword evidence="1" id="KW-0472">Membrane</keyword>
<evidence type="ECO:0000256" key="1">
    <source>
        <dbReference type="SAM" id="Phobius"/>
    </source>
</evidence>
<evidence type="ECO:0000313" key="2">
    <source>
        <dbReference type="EMBL" id="KAH0617186.1"/>
    </source>
</evidence>
<keyword evidence="3" id="KW-1185">Reference proteome</keyword>
<accession>A0ABQ7SII5</accession>
<keyword evidence="1" id="KW-1133">Transmembrane helix</keyword>
<protein>
    <submittedName>
        <fullName evidence="2">Uncharacterized protein</fullName>
    </submittedName>
</protein>
<keyword evidence="1" id="KW-0812">Transmembrane</keyword>
<evidence type="ECO:0000313" key="3">
    <source>
        <dbReference type="Proteomes" id="UP000826234"/>
    </source>
</evidence>
<dbReference type="EMBL" id="JAIPUX010005290">
    <property type="protein sequence ID" value="KAH0617186.1"/>
    <property type="molecule type" value="Genomic_DNA"/>
</dbReference>
<sequence length="99" mass="10834">MLRPTFCPLALMFRYIIANKTGISLPICVVGWFFCLIITGMDKVLRQSLSPGSCCLVPSVSGRSESALGISPNFKGAMQGAKSYTLLPDRHVLVPLKFR</sequence>
<proteinExistence type="predicted"/>
<gene>
    <name evidence="2" type="ORF">JD844_028998</name>
</gene>